<dbReference type="EMBL" id="JAGIZB010000020">
    <property type="protein sequence ID" value="MBP0446699.1"/>
    <property type="molecule type" value="Genomic_DNA"/>
</dbReference>
<evidence type="ECO:0000313" key="1">
    <source>
        <dbReference type="EMBL" id="MBP0446699.1"/>
    </source>
</evidence>
<organism evidence="1 2">
    <name type="scientific">Pararoseomonas baculiformis</name>
    <dbReference type="NCBI Taxonomy" id="2820812"/>
    <lineage>
        <taxon>Bacteria</taxon>
        <taxon>Pseudomonadati</taxon>
        <taxon>Pseudomonadota</taxon>
        <taxon>Alphaproteobacteria</taxon>
        <taxon>Acetobacterales</taxon>
        <taxon>Acetobacteraceae</taxon>
        <taxon>Pararoseomonas</taxon>
    </lineage>
</organism>
<dbReference type="Proteomes" id="UP000681594">
    <property type="component" value="Unassembled WGS sequence"/>
</dbReference>
<dbReference type="RefSeq" id="WP_209380969.1">
    <property type="nucleotide sequence ID" value="NZ_JAGIZB010000020.1"/>
</dbReference>
<keyword evidence="2" id="KW-1185">Reference proteome</keyword>
<proteinExistence type="predicted"/>
<accession>A0ABS4AI59</accession>
<reference evidence="1 2" key="1">
    <citation type="submission" date="2021-03" db="EMBL/GenBank/DDBJ databases">
        <authorList>
            <person name="So Y."/>
        </authorList>
    </citation>
    <scope>NUCLEOTIDE SEQUENCE [LARGE SCALE GENOMIC DNA]</scope>
    <source>
        <strain evidence="1 2">SSH11</strain>
    </source>
</reference>
<name>A0ABS4AI59_9PROT</name>
<evidence type="ECO:0000313" key="2">
    <source>
        <dbReference type="Proteomes" id="UP000681594"/>
    </source>
</evidence>
<comment type="caution">
    <text evidence="1">The sequence shown here is derived from an EMBL/GenBank/DDBJ whole genome shotgun (WGS) entry which is preliminary data.</text>
</comment>
<gene>
    <name evidence="1" type="ORF">J8J14_18135</name>
</gene>
<protein>
    <submittedName>
        <fullName evidence="1">Uncharacterized protein</fullName>
    </submittedName>
</protein>
<sequence>MSAEQLEGFYSDVIDAELGVITISMLLHHENFRAEGPERDRAVNAVEWVASRLQEQLSTLGGRIEDAERAARRARA</sequence>